<reference evidence="7" key="1">
    <citation type="submission" date="2016-10" db="EMBL/GenBank/DDBJ databases">
        <authorList>
            <person name="Varghese N."/>
            <person name="Submissions S."/>
        </authorList>
    </citation>
    <scope>NUCLEOTIDE SEQUENCE [LARGE SCALE GENOMIC DNA]</scope>
    <source>
        <strain evidence="7">IBRC-M 10655</strain>
    </source>
</reference>
<dbReference type="Gene3D" id="3.50.50.60">
    <property type="entry name" value="FAD/NAD(P)-binding domain"/>
    <property type="match status" value="2"/>
</dbReference>
<dbReference type="Proteomes" id="UP000199651">
    <property type="component" value="Unassembled WGS sequence"/>
</dbReference>
<dbReference type="GO" id="GO:0016117">
    <property type="term" value="P:carotenoid biosynthetic process"/>
    <property type="evidence" value="ECO:0007669"/>
    <property type="project" value="UniProtKB-KW"/>
</dbReference>
<dbReference type="PANTHER" id="PTHR43734">
    <property type="entry name" value="PHYTOENE DESATURASE"/>
    <property type="match status" value="1"/>
</dbReference>
<gene>
    <name evidence="6" type="ORF">SAMN05192558_103119</name>
</gene>
<feature type="domain" description="Amine oxidase" evidence="5">
    <location>
        <begin position="21"/>
        <end position="491"/>
    </location>
</feature>
<evidence type="ECO:0000256" key="4">
    <source>
        <dbReference type="RuleBase" id="RU362075"/>
    </source>
</evidence>
<evidence type="ECO:0000259" key="5">
    <source>
        <dbReference type="Pfam" id="PF01593"/>
    </source>
</evidence>
<dbReference type="InterPro" id="IPR014105">
    <property type="entry name" value="Carotenoid/retinoid_OxRdtase"/>
</dbReference>
<proteinExistence type="inferred from homology"/>
<dbReference type="GO" id="GO:0016491">
    <property type="term" value="F:oxidoreductase activity"/>
    <property type="evidence" value="ECO:0007669"/>
    <property type="project" value="UniProtKB-KW"/>
</dbReference>
<dbReference type="OrthoDB" id="9774675at2"/>
<dbReference type="InterPro" id="IPR036188">
    <property type="entry name" value="FAD/NAD-bd_sf"/>
</dbReference>
<evidence type="ECO:0000313" key="7">
    <source>
        <dbReference type="Proteomes" id="UP000199651"/>
    </source>
</evidence>
<dbReference type="SUPFAM" id="SSF51905">
    <property type="entry name" value="FAD/NAD(P)-binding domain"/>
    <property type="match status" value="1"/>
</dbReference>
<evidence type="ECO:0000256" key="1">
    <source>
        <dbReference type="ARBA" id="ARBA00004829"/>
    </source>
</evidence>
<keyword evidence="3 4" id="KW-0560">Oxidoreductase</keyword>
<accession>A0A1H0JL88</accession>
<sequence length="509" mass="54061">MADRKTIPGRTDHVVAVGAGLSGLSAALHLAGTGREVTVIEAAAKPGGRAGQETIEGYRVDTGATVLTMPELIDEAFAAVGTSLAAEVDLIKLDPAYRARFADGSTIAVHTDAAAMEAEIREAAGPREAEGYRRLRAWLTDLYQVQRDRFIGANFDSPTDLVGPELARLAALGGFGRLGPAVGRFLSDDRLRRLFSFQALYAGVPPSRALAAYAVIAYMDTVAGVSFPRGGVGAVAEAMAGAAARAGVRVRYSTSAAWLERVGTRVGAVRTTTGERIACDTVVLTADLAASYRLLGVTPRRPLALRYSPSAVVLHTGTTRSWPELDHHTIFFGRAWERTFREITREGVLMSDPSLLVTRPTATDPTLAPEGRHQISVLAPCPNLRTGPIDWRRIGPRYRDDLVRVLEQRGLTGFDSSIEMQRLVTPADWEAAGLAEGSPFSVAHTFAQTGPFRPRNLVRGVDNVVLAGSGTTPGVGIPPVVISGRLAAQRIAGRLVTATGVRGKSVSGL</sequence>
<comment type="pathway">
    <text evidence="1 4">Carotenoid biosynthesis.</text>
</comment>
<keyword evidence="7" id="KW-1185">Reference proteome</keyword>
<evidence type="ECO:0000256" key="2">
    <source>
        <dbReference type="ARBA" id="ARBA00022746"/>
    </source>
</evidence>
<dbReference type="PANTHER" id="PTHR43734:SF1">
    <property type="entry name" value="PHYTOENE DESATURASE"/>
    <property type="match status" value="1"/>
</dbReference>
<dbReference type="RefSeq" id="WP_091371681.1">
    <property type="nucleotide sequence ID" value="NZ_FNDV01000002.1"/>
</dbReference>
<comment type="similarity">
    <text evidence="4">Belongs to the carotenoid/retinoid oxidoreductase family.</text>
</comment>
<organism evidence="6 7">
    <name type="scientific">Actinokineospora alba</name>
    <dbReference type="NCBI Taxonomy" id="504798"/>
    <lineage>
        <taxon>Bacteria</taxon>
        <taxon>Bacillati</taxon>
        <taxon>Actinomycetota</taxon>
        <taxon>Actinomycetes</taxon>
        <taxon>Pseudonocardiales</taxon>
        <taxon>Pseudonocardiaceae</taxon>
        <taxon>Actinokineospora</taxon>
    </lineage>
</organism>
<keyword evidence="2 4" id="KW-0125">Carotenoid biosynthesis</keyword>
<evidence type="ECO:0000256" key="3">
    <source>
        <dbReference type="ARBA" id="ARBA00023002"/>
    </source>
</evidence>
<dbReference type="STRING" id="504798.SAMN05421871_102930"/>
<dbReference type="EMBL" id="FNJB01000003">
    <property type="protein sequence ID" value="SDO44199.1"/>
    <property type="molecule type" value="Genomic_DNA"/>
</dbReference>
<dbReference type="InterPro" id="IPR002937">
    <property type="entry name" value="Amino_oxidase"/>
</dbReference>
<dbReference type="NCBIfam" id="TIGR02734">
    <property type="entry name" value="crtI_fam"/>
    <property type="match status" value="1"/>
</dbReference>
<dbReference type="AlphaFoldDB" id="A0A1H0JL88"/>
<name>A0A1H0JL88_9PSEU</name>
<evidence type="ECO:0000313" key="6">
    <source>
        <dbReference type="EMBL" id="SDO44199.1"/>
    </source>
</evidence>
<dbReference type="Pfam" id="PF01593">
    <property type="entry name" value="Amino_oxidase"/>
    <property type="match status" value="1"/>
</dbReference>
<protein>
    <submittedName>
        <fullName evidence="6">Phytoene desaturase</fullName>
    </submittedName>
</protein>